<proteinExistence type="predicted"/>
<dbReference type="PANTHER" id="PTHR37260">
    <property type="entry name" value="PHOSPHORELAY PROTEIN"/>
    <property type="match status" value="1"/>
</dbReference>
<feature type="compositionally biased region" description="Basic residues" evidence="1">
    <location>
        <begin position="7"/>
        <end position="29"/>
    </location>
</feature>
<gene>
    <name evidence="2" type="ORF">CITCOLO1_LOCUS8032</name>
</gene>
<protein>
    <submittedName>
        <fullName evidence="2">Uncharacterized protein</fullName>
    </submittedName>
</protein>
<dbReference type="PANTHER" id="PTHR37260:SF2">
    <property type="entry name" value="PROTEIN ECERIFERUM 16"/>
    <property type="match status" value="1"/>
</dbReference>
<dbReference type="Proteomes" id="UP001642487">
    <property type="component" value="Chromosome 2"/>
</dbReference>
<evidence type="ECO:0000256" key="1">
    <source>
        <dbReference type="SAM" id="MobiDB-lite"/>
    </source>
</evidence>
<evidence type="ECO:0000313" key="3">
    <source>
        <dbReference type="Proteomes" id="UP001642487"/>
    </source>
</evidence>
<sequence>MDAKALAKSKRAHSQHHSKKSHSNHKHKPFFNGTNESKKPLPNPAKDGNLLSQSAPKLPSNWDRYGEETSAGEATAPVPDVILPRSKGADYRHLIAEARSQMQSIDVFPSLDDVLPRDLSGGGPAMLAARGEGLLSWIEDDSFIVDETATAIPEASFLSLNLHTLADQLQKLNVAQRLFIEEDILPSELRADGKTVCDQQLSHTQTSECQGGVRNIEISSVTEKGNIEGVVRDVTIASSSSYFGSIHQDPTFNSSPTLSNQVHYSDQIELEVYNQTKAPKHTEQPNTKFTTENPNKKVSKLEVTTAEVELDMLLSSFSDTISPDTAAASSSSRIDEVCKASHHLPNKGPYSSKKIPIAAELDDALDELLQDTSYLIFHKEKPVNSQIQSPSLHSGTNSIAKDDFDSWLDSI</sequence>
<accession>A0ABP0Y9F1</accession>
<organism evidence="2 3">
    <name type="scientific">Citrullus colocynthis</name>
    <name type="common">colocynth</name>
    <dbReference type="NCBI Taxonomy" id="252529"/>
    <lineage>
        <taxon>Eukaryota</taxon>
        <taxon>Viridiplantae</taxon>
        <taxon>Streptophyta</taxon>
        <taxon>Embryophyta</taxon>
        <taxon>Tracheophyta</taxon>
        <taxon>Spermatophyta</taxon>
        <taxon>Magnoliopsida</taxon>
        <taxon>eudicotyledons</taxon>
        <taxon>Gunneridae</taxon>
        <taxon>Pentapetalae</taxon>
        <taxon>rosids</taxon>
        <taxon>fabids</taxon>
        <taxon>Cucurbitales</taxon>
        <taxon>Cucurbitaceae</taxon>
        <taxon>Benincaseae</taxon>
        <taxon>Citrullus</taxon>
    </lineage>
</organism>
<keyword evidence="3" id="KW-1185">Reference proteome</keyword>
<feature type="region of interest" description="Disordered" evidence="1">
    <location>
        <begin position="1"/>
        <end position="76"/>
    </location>
</feature>
<reference evidence="2 3" key="1">
    <citation type="submission" date="2024-03" db="EMBL/GenBank/DDBJ databases">
        <authorList>
            <person name="Gkanogiannis A."/>
            <person name="Becerra Lopez-Lavalle L."/>
        </authorList>
    </citation>
    <scope>NUCLEOTIDE SEQUENCE [LARGE SCALE GENOMIC DNA]</scope>
</reference>
<dbReference type="InterPro" id="IPR053342">
    <property type="entry name" value="Exosome_cofactor/PTGS_suppr"/>
</dbReference>
<name>A0ABP0Y9F1_9ROSI</name>
<dbReference type="EMBL" id="OZ021736">
    <property type="protein sequence ID" value="CAK9316181.1"/>
    <property type="molecule type" value="Genomic_DNA"/>
</dbReference>
<evidence type="ECO:0000313" key="2">
    <source>
        <dbReference type="EMBL" id="CAK9316181.1"/>
    </source>
</evidence>